<comment type="caution">
    <text evidence="4">The sequence shown here is derived from an EMBL/GenBank/DDBJ whole genome shotgun (WGS) entry which is preliminary data.</text>
</comment>
<dbReference type="PRINTS" id="PR00368">
    <property type="entry name" value="FADPNR"/>
</dbReference>
<dbReference type="InterPro" id="IPR050097">
    <property type="entry name" value="Ferredoxin-NADP_redctase_2"/>
</dbReference>
<accession>A0A934R2G2</accession>
<dbReference type="AlphaFoldDB" id="A0A934R2G2"/>
<evidence type="ECO:0000256" key="2">
    <source>
        <dbReference type="ARBA" id="ARBA00023002"/>
    </source>
</evidence>
<dbReference type="SUPFAM" id="SSF51206">
    <property type="entry name" value="cAMP-binding domain-like"/>
    <property type="match status" value="1"/>
</dbReference>
<name>A0A934R2G2_9BACT</name>
<dbReference type="SUPFAM" id="SSF51905">
    <property type="entry name" value="FAD/NAD(P)-binding domain"/>
    <property type="match status" value="1"/>
</dbReference>
<dbReference type="InterPro" id="IPR014710">
    <property type="entry name" value="RmlC-like_jellyroll"/>
</dbReference>
<evidence type="ECO:0000313" key="5">
    <source>
        <dbReference type="Proteomes" id="UP000600139"/>
    </source>
</evidence>
<dbReference type="InterPro" id="IPR023753">
    <property type="entry name" value="FAD/NAD-binding_dom"/>
</dbReference>
<feature type="domain" description="Cyclic nucleotide-binding" evidence="3">
    <location>
        <begin position="22"/>
        <end position="142"/>
    </location>
</feature>
<dbReference type="EMBL" id="JAENIK010000012">
    <property type="protein sequence ID" value="MBK1817173.1"/>
    <property type="molecule type" value="Genomic_DNA"/>
</dbReference>
<keyword evidence="2" id="KW-0560">Oxidoreductase</keyword>
<dbReference type="SMART" id="SM00100">
    <property type="entry name" value="cNMP"/>
    <property type="match status" value="1"/>
</dbReference>
<dbReference type="InterPro" id="IPR000595">
    <property type="entry name" value="cNMP-bd_dom"/>
</dbReference>
<organism evidence="4 5">
    <name type="scientific">Luteolibacter yonseiensis</name>
    <dbReference type="NCBI Taxonomy" id="1144680"/>
    <lineage>
        <taxon>Bacteria</taxon>
        <taxon>Pseudomonadati</taxon>
        <taxon>Verrucomicrobiota</taxon>
        <taxon>Verrucomicrobiia</taxon>
        <taxon>Verrucomicrobiales</taxon>
        <taxon>Verrucomicrobiaceae</taxon>
        <taxon>Luteolibacter</taxon>
    </lineage>
</organism>
<protein>
    <submittedName>
        <fullName evidence="4">FAD-dependent oxidoreductase</fullName>
    </submittedName>
</protein>
<dbReference type="CDD" id="cd00038">
    <property type="entry name" value="CAP_ED"/>
    <property type="match status" value="1"/>
</dbReference>
<dbReference type="RefSeq" id="WP_200352124.1">
    <property type="nucleotide sequence ID" value="NZ_BAABHZ010000001.1"/>
</dbReference>
<evidence type="ECO:0000313" key="4">
    <source>
        <dbReference type="EMBL" id="MBK1817173.1"/>
    </source>
</evidence>
<dbReference type="Pfam" id="PF00027">
    <property type="entry name" value="cNMP_binding"/>
    <property type="match status" value="1"/>
</dbReference>
<keyword evidence="1" id="KW-0285">Flavoprotein</keyword>
<dbReference type="PANTHER" id="PTHR48105">
    <property type="entry name" value="THIOREDOXIN REDUCTASE 1-RELATED-RELATED"/>
    <property type="match status" value="1"/>
</dbReference>
<evidence type="ECO:0000259" key="3">
    <source>
        <dbReference type="PROSITE" id="PS50042"/>
    </source>
</evidence>
<sequence length="569" mass="60978">MVPQVSHEDPDEQFYRDTEAIAFPKLSDHQLAQLEAIGTRRVISKGDSVFRSGQRDVPMTVILSGEVEVFENRDGVEQILATARPRDFLGDVAMLTGTVAHADARVSSDEAEVLVVPAPELRRALAELPGLGEPIVNAFIMRRERLKRDREFAGMRIVAHLDCADGRLLDDFLDKNHIPHCLIDADTEDGGVIIRRLGLGKRDLPTLLLANGSPLRRPSLREVAQVAGLMRQFTTGDESEVFCDVAIVGAGPAGLSAALNSASEGLRTVVLESYAPGGQAGTSSLIENYFGFPTGISGGDLTRRAQLQAFRFGAKFSTPMQALALTFSDGEYPNTLHIEGASAILRARCVIIATGANYRRIEAEGREDFDGLGVYHAATAMEGQLCKGATVVVVGGGNSAGQAAMFLSECAEKVILVVRGTELGKSMSSYLSRRVETKDNIEILYRSEIRKMTGRRTLEAVEIHNVGTGEIRHVETPAVFSMIGAQPCAHWLPPEIERDEKGFIKTGPAVAGSPAWVKASRPPAAAETSRPGVFAAGDVRSGSVKRCAAAVGEGGVAIEGVHSYLGTYT</sequence>
<dbReference type="PRINTS" id="PR00469">
    <property type="entry name" value="PNDRDTASEII"/>
</dbReference>
<gene>
    <name evidence="4" type="ORF">JIN84_16250</name>
</gene>
<keyword evidence="5" id="KW-1185">Reference proteome</keyword>
<dbReference type="Pfam" id="PF07992">
    <property type="entry name" value="Pyr_redox_2"/>
    <property type="match status" value="1"/>
</dbReference>
<dbReference type="Gene3D" id="2.60.120.10">
    <property type="entry name" value="Jelly Rolls"/>
    <property type="match status" value="1"/>
</dbReference>
<dbReference type="PROSITE" id="PS50042">
    <property type="entry name" value="CNMP_BINDING_3"/>
    <property type="match status" value="1"/>
</dbReference>
<evidence type="ECO:0000256" key="1">
    <source>
        <dbReference type="ARBA" id="ARBA00022630"/>
    </source>
</evidence>
<dbReference type="Proteomes" id="UP000600139">
    <property type="component" value="Unassembled WGS sequence"/>
</dbReference>
<reference evidence="4" key="1">
    <citation type="submission" date="2021-01" db="EMBL/GenBank/DDBJ databases">
        <title>Modified the classification status of verrucomicrobia.</title>
        <authorList>
            <person name="Feng X."/>
        </authorList>
    </citation>
    <scope>NUCLEOTIDE SEQUENCE</scope>
    <source>
        <strain evidence="4">JCM 18052</strain>
    </source>
</reference>
<proteinExistence type="predicted"/>
<dbReference type="Gene3D" id="3.50.50.60">
    <property type="entry name" value="FAD/NAD(P)-binding domain"/>
    <property type="match status" value="2"/>
</dbReference>
<dbReference type="InterPro" id="IPR036188">
    <property type="entry name" value="FAD/NAD-bd_sf"/>
</dbReference>
<dbReference type="GO" id="GO:0016491">
    <property type="term" value="F:oxidoreductase activity"/>
    <property type="evidence" value="ECO:0007669"/>
    <property type="project" value="UniProtKB-KW"/>
</dbReference>
<dbReference type="InterPro" id="IPR018490">
    <property type="entry name" value="cNMP-bd_dom_sf"/>
</dbReference>